<keyword evidence="7" id="KW-1185">Reference proteome</keyword>
<feature type="domain" description="DM2" evidence="5">
    <location>
        <begin position="372"/>
        <end position="460"/>
    </location>
</feature>
<evidence type="ECO:0000313" key="6">
    <source>
        <dbReference type="EMBL" id="KAK6179272.1"/>
    </source>
</evidence>
<dbReference type="InterPro" id="IPR058886">
    <property type="entry name" value="SWIB_eIF2D"/>
</dbReference>
<evidence type="ECO:0000256" key="2">
    <source>
        <dbReference type="ARBA" id="ARBA00022490"/>
    </source>
</evidence>
<dbReference type="Gene3D" id="3.30.780.10">
    <property type="entry name" value="SUI1-like domain"/>
    <property type="match status" value="1"/>
</dbReference>
<dbReference type="GO" id="GO:0003723">
    <property type="term" value="F:RNA binding"/>
    <property type="evidence" value="ECO:0007669"/>
    <property type="project" value="InterPro"/>
</dbReference>
<dbReference type="SUPFAM" id="SSF55159">
    <property type="entry name" value="eIF1-like"/>
    <property type="match status" value="1"/>
</dbReference>
<dbReference type="PROSITE" id="PS50296">
    <property type="entry name" value="SUI1"/>
    <property type="match status" value="1"/>
</dbReference>
<reference evidence="6 7" key="1">
    <citation type="submission" date="2024-01" db="EMBL/GenBank/DDBJ databases">
        <title>The genome of the rayed Mediterranean limpet Patella caerulea (Linnaeus, 1758).</title>
        <authorList>
            <person name="Anh-Thu Weber A."/>
            <person name="Halstead-Nussloch G."/>
        </authorList>
    </citation>
    <scope>NUCLEOTIDE SEQUENCE [LARGE SCALE GENOMIC DNA]</scope>
    <source>
        <strain evidence="6">AATW-2023a</strain>
        <tissue evidence="6">Whole specimen</tissue>
    </source>
</reference>
<evidence type="ECO:0000256" key="3">
    <source>
        <dbReference type="SAM" id="MobiDB-lite"/>
    </source>
</evidence>
<feature type="compositionally biased region" description="Acidic residues" evidence="3">
    <location>
        <begin position="195"/>
        <end position="217"/>
    </location>
</feature>
<evidence type="ECO:0008006" key="8">
    <source>
        <dbReference type="Google" id="ProtNLM"/>
    </source>
</evidence>
<dbReference type="InterPro" id="IPR039757">
    <property type="entry name" value="EIF2D"/>
</dbReference>
<dbReference type="InterPro" id="IPR039759">
    <property type="entry name" value="eIF2D_SUI1"/>
</dbReference>
<dbReference type="SUPFAM" id="SSF47592">
    <property type="entry name" value="SWIB/MDM2 domain"/>
    <property type="match status" value="1"/>
</dbReference>
<dbReference type="InterPro" id="IPR048247">
    <property type="entry name" value="eIF2D_N"/>
</dbReference>
<feature type="region of interest" description="Disordered" evidence="3">
    <location>
        <begin position="235"/>
        <end position="257"/>
    </location>
</feature>
<dbReference type="CDD" id="cd11610">
    <property type="entry name" value="eIF2D_N"/>
    <property type="match status" value="1"/>
</dbReference>
<dbReference type="GO" id="GO:0001731">
    <property type="term" value="P:formation of translation preinitiation complex"/>
    <property type="evidence" value="ECO:0007669"/>
    <property type="project" value="InterPro"/>
</dbReference>
<dbReference type="NCBIfam" id="TIGR00451">
    <property type="entry name" value="unchar_dom_2"/>
    <property type="match status" value="1"/>
</dbReference>
<comment type="similarity">
    <text evidence="1">Belongs to the eIF2D family.</text>
</comment>
<organism evidence="6 7">
    <name type="scientific">Patella caerulea</name>
    <name type="common">Rayed Mediterranean limpet</name>
    <dbReference type="NCBI Taxonomy" id="87958"/>
    <lineage>
        <taxon>Eukaryota</taxon>
        <taxon>Metazoa</taxon>
        <taxon>Spiralia</taxon>
        <taxon>Lophotrochozoa</taxon>
        <taxon>Mollusca</taxon>
        <taxon>Gastropoda</taxon>
        <taxon>Patellogastropoda</taxon>
        <taxon>Patelloidea</taxon>
        <taxon>Patellidae</taxon>
        <taxon>Patella</taxon>
    </lineage>
</organism>
<gene>
    <name evidence="6" type="ORF">SNE40_011673</name>
</gene>
<dbReference type="PANTHER" id="PTHR12217:SF4">
    <property type="entry name" value="EUKARYOTIC TRANSLATION INITIATION FACTOR 2D"/>
    <property type="match status" value="1"/>
</dbReference>
<evidence type="ECO:0000259" key="4">
    <source>
        <dbReference type="PROSITE" id="PS50296"/>
    </source>
</evidence>
<evidence type="ECO:0000256" key="1">
    <source>
        <dbReference type="ARBA" id="ARBA00010359"/>
    </source>
</evidence>
<accession>A0AAN8JL47</accession>
<dbReference type="InterPro" id="IPR004521">
    <property type="entry name" value="Uncharacterised_CHP00451"/>
</dbReference>
<proteinExistence type="inferred from homology"/>
<dbReference type="Pfam" id="PF17832">
    <property type="entry name" value="Pre-PUA"/>
    <property type="match status" value="1"/>
</dbReference>
<evidence type="ECO:0000313" key="7">
    <source>
        <dbReference type="Proteomes" id="UP001347796"/>
    </source>
</evidence>
<dbReference type="PROSITE" id="PS51925">
    <property type="entry name" value="SWIB_MDM2"/>
    <property type="match status" value="1"/>
</dbReference>
<keyword evidence="2" id="KW-0963">Cytoplasm</keyword>
<dbReference type="InterPro" id="IPR057429">
    <property type="entry name" value="WH_eIF2D"/>
</dbReference>
<dbReference type="AlphaFoldDB" id="A0AAN8JL47"/>
<dbReference type="InterPro" id="IPR036877">
    <property type="entry name" value="SUI1_dom_sf"/>
</dbReference>
<dbReference type="Proteomes" id="UP001347796">
    <property type="component" value="Unassembled WGS sequence"/>
</dbReference>
<feature type="compositionally biased region" description="Acidic residues" evidence="3">
    <location>
        <begin position="243"/>
        <end position="254"/>
    </location>
</feature>
<dbReference type="InterPro" id="IPR015947">
    <property type="entry name" value="PUA-like_sf"/>
</dbReference>
<dbReference type="Pfam" id="PF26291">
    <property type="entry name" value="SWIB_eIF2D"/>
    <property type="match status" value="1"/>
</dbReference>
<comment type="caution">
    <text evidence="6">The sequence shown here is derived from an EMBL/GenBank/DDBJ whole genome shotgun (WGS) entry which is preliminary data.</text>
</comment>
<dbReference type="InterPro" id="IPR048248">
    <property type="entry name" value="PUA_eIF2d-like"/>
</dbReference>
<evidence type="ECO:0000259" key="5">
    <source>
        <dbReference type="PROSITE" id="PS51925"/>
    </source>
</evidence>
<dbReference type="GO" id="GO:0003743">
    <property type="term" value="F:translation initiation factor activity"/>
    <property type="evidence" value="ECO:0007669"/>
    <property type="project" value="InterPro"/>
</dbReference>
<dbReference type="InterPro" id="IPR001950">
    <property type="entry name" value="SUI1"/>
</dbReference>
<dbReference type="InterPro" id="IPR003121">
    <property type="entry name" value="SWIB_MDM2_domain"/>
</dbReference>
<dbReference type="FunFam" id="3.10.400.20:FF:000002">
    <property type="entry name" value="Eukaryotic translation initiation factor 2D"/>
    <property type="match status" value="1"/>
</dbReference>
<dbReference type="EMBL" id="JAZGQO010000008">
    <property type="protein sequence ID" value="KAK6179272.1"/>
    <property type="molecule type" value="Genomic_DNA"/>
</dbReference>
<name>A0AAN8JL47_PATCE</name>
<dbReference type="CDD" id="cd21156">
    <property type="entry name" value="PUA_eIF2d-like"/>
    <property type="match status" value="1"/>
</dbReference>
<dbReference type="Gene3D" id="3.10.400.20">
    <property type="match status" value="1"/>
</dbReference>
<dbReference type="PANTHER" id="PTHR12217">
    <property type="entry name" value="EUKARYOTIC TRANSLATION INITIATION FACTOR 2D"/>
    <property type="match status" value="1"/>
</dbReference>
<protein>
    <recommendedName>
        <fullName evidence="8">Ligatin</fullName>
    </recommendedName>
</protein>
<sequence length="575" mass="64631">MFLKPFRVKKQNTLKGSDRKKMKGEIGKLYNIPEDSLNELFPTKGDMSMAKIELHSGDIAFLYTCQKNPVFFEINKKMFPTVYSLWKCPDMLPVFTTWPQVFTKLVVGADLMLPGVVINGPVHMGTFRGIKKGDIASVKLVGNRAPVAVGETLLSGEDMYLSAMKGKGVKPIHMMGDLLWELGDQSEPPHLSDDINIEGDGESEDDSDGDDKESDNEDVPAIEKLTVHDNECKGATAAVSDSENSESEEEEEGEDPKKVMDELLDYCCLCALKAKVKKSDLPLSTGIFFKNYLQPYCPQGKYIDIKKSSYKKLSKYLQTVESKGLLKIKQMAKGMDSIVEIDKDHLELRDLQVPELVIQPTEGSEDDFIPPVISDVFCIPSNLLPFFKSKNYSKGRGLVADEVRQFLTDYVKENDLQDPEHKGVIKIDPILGDVLLRKNENDSYLKWEVAKSRLFEKLQPAFQIVYPGKPPILKKGKVDPIKIDVVQRSGNKKVTLIDNVETFGIDPDKFAHTIQVKRACSTTVNPSIQKNKGLQIMAQGNQVDFIQQLLLEKYKIPVRFIQGLEKGTTKKKKKR</sequence>
<dbReference type="SUPFAM" id="SSF88697">
    <property type="entry name" value="PUA domain-like"/>
    <property type="match status" value="1"/>
</dbReference>
<dbReference type="PROSITE" id="PS50890">
    <property type="entry name" value="PUA"/>
    <property type="match status" value="1"/>
</dbReference>
<feature type="region of interest" description="Disordered" evidence="3">
    <location>
        <begin position="183"/>
        <end position="217"/>
    </location>
</feature>
<dbReference type="Pfam" id="PF01253">
    <property type="entry name" value="SUI1"/>
    <property type="match status" value="1"/>
</dbReference>
<dbReference type="Pfam" id="PF25304">
    <property type="entry name" value="WHD_eIF2D"/>
    <property type="match status" value="1"/>
</dbReference>
<dbReference type="CDD" id="cd11608">
    <property type="entry name" value="eIF2D_C"/>
    <property type="match status" value="1"/>
</dbReference>
<dbReference type="InterPro" id="IPR036885">
    <property type="entry name" value="SWIB_MDM2_dom_sf"/>
</dbReference>
<feature type="domain" description="SUI1" evidence="4">
    <location>
        <begin position="481"/>
        <end position="554"/>
    </location>
</feature>
<dbReference type="InterPro" id="IPR041366">
    <property type="entry name" value="Pre-PUA"/>
</dbReference>
<dbReference type="Pfam" id="PF26292">
    <property type="entry name" value="PUA_elF2D"/>
    <property type="match status" value="1"/>
</dbReference>
<dbReference type="Gene3D" id="1.10.245.10">
    <property type="entry name" value="SWIB/MDM2 domain"/>
    <property type="match status" value="1"/>
</dbReference>